<keyword evidence="3" id="KW-0805">Transcription regulation</keyword>
<protein>
    <recommendedName>
        <fullName evidence="2">HTH-type transcriptional regulator CzcR</fullName>
    </recommendedName>
</protein>
<dbReference type="InterPro" id="IPR047788">
    <property type="entry name" value="LysR-like_Sec_metab"/>
</dbReference>
<dbReference type="Proteomes" id="UP000014018">
    <property type="component" value="Unassembled WGS sequence"/>
</dbReference>
<dbReference type="Pfam" id="PF00126">
    <property type="entry name" value="HTH_1"/>
    <property type="match status" value="1"/>
</dbReference>
<feature type="domain" description="HTH lysR-type" evidence="6">
    <location>
        <begin position="1"/>
        <end position="58"/>
    </location>
</feature>
<dbReference type="Pfam" id="PF03466">
    <property type="entry name" value="LysR_substrate"/>
    <property type="match status" value="1"/>
</dbReference>
<dbReference type="AlphaFoldDB" id="A0A9W5PL84"/>
<evidence type="ECO:0000256" key="1">
    <source>
        <dbReference type="ARBA" id="ARBA00009437"/>
    </source>
</evidence>
<dbReference type="GO" id="GO:0000976">
    <property type="term" value="F:transcription cis-regulatory region binding"/>
    <property type="evidence" value="ECO:0007669"/>
    <property type="project" value="TreeGrafter"/>
</dbReference>
<dbReference type="SUPFAM" id="SSF46785">
    <property type="entry name" value="Winged helix' DNA-binding domain"/>
    <property type="match status" value="1"/>
</dbReference>
<evidence type="ECO:0000313" key="7">
    <source>
        <dbReference type="EMBL" id="EOO27504.1"/>
    </source>
</evidence>
<name>A0A9W5PL84_BACCE</name>
<sequence>MNVDILKIFVTVIEQRHFSHAAELLHLTQPGVSTHIRNLESELGTKLIQRSPKHVQATETGKILYRHAKLMLGLYEEAKQKINELHNVVTGTLRIGASFTIGEYVLPKILADFANENPYVEIHTLISNTEEVLKNIHSNQIDIGLVEGQVLDTSISMETFMEDEMKLVVPPKHPLLSMPALNPDAFQNQVWILRESGSGTRIYSDRFIEQHQLKLKRIFTFSSTQSVKEAIAAGLGISIISEWTVRKELQTGEILQIPMPNVKMIRPFSIVHSKDFIPTKAIQTFLNHVKTFEKKIH</sequence>
<keyword evidence="4" id="KW-0238">DNA-binding</keyword>
<comment type="similarity">
    <text evidence="1">Belongs to the LysR transcriptional regulatory family.</text>
</comment>
<dbReference type="InterPro" id="IPR005119">
    <property type="entry name" value="LysR_subst-bd"/>
</dbReference>
<gene>
    <name evidence="7" type="ORF">IIU_05885</name>
</gene>
<dbReference type="PRINTS" id="PR00039">
    <property type="entry name" value="HTHLYSR"/>
</dbReference>
<dbReference type="Gene3D" id="3.40.190.290">
    <property type="match status" value="1"/>
</dbReference>
<evidence type="ECO:0000313" key="8">
    <source>
        <dbReference type="Proteomes" id="UP000014018"/>
    </source>
</evidence>
<dbReference type="SUPFAM" id="SSF53850">
    <property type="entry name" value="Periplasmic binding protein-like II"/>
    <property type="match status" value="1"/>
</dbReference>
<evidence type="ECO:0000256" key="5">
    <source>
        <dbReference type="ARBA" id="ARBA00023163"/>
    </source>
</evidence>
<dbReference type="NCBIfam" id="NF040786">
    <property type="entry name" value="LysR_Sec_metab"/>
    <property type="match status" value="1"/>
</dbReference>
<evidence type="ECO:0000256" key="4">
    <source>
        <dbReference type="ARBA" id="ARBA00023125"/>
    </source>
</evidence>
<dbReference type="Gene3D" id="1.10.10.10">
    <property type="entry name" value="Winged helix-like DNA-binding domain superfamily/Winged helix DNA-binding domain"/>
    <property type="match status" value="1"/>
</dbReference>
<dbReference type="InterPro" id="IPR036388">
    <property type="entry name" value="WH-like_DNA-bd_sf"/>
</dbReference>
<organism evidence="7 8">
    <name type="scientific">Bacillus cereus VD133</name>
    <dbReference type="NCBI Taxonomy" id="1053233"/>
    <lineage>
        <taxon>Bacteria</taxon>
        <taxon>Bacillati</taxon>
        <taxon>Bacillota</taxon>
        <taxon>Bacilli</taxon>
        <taxon>Bacillales</taxon>
        <taxon>Bacillaceae</taxon>
        <taxon>Bacillus</taxon>
        <taxon>Bacillus cereus group</taxon>
    </lineage>
</organism>
<dbReference type="EMBL" id="AHFB01000109">
    <property type="protein sequence ID" value="EOO27504.1"/>
    <property type="molecule type" value="Genomic_DNA"/>
</dbReference>
<dbReference type="PROSITE" id="PS50931">
    <property type="entry name" value="HTH_LYSR"/>
    <property type="match status" value="1"/>
</dbReference>
<dbReference type="RefSeq" id="WP_016111839.1">
    <property type="nucleotide sequence ID" value="NZ_KB976193.1"/>
</dbReference>
<dbReference type="CDD" id="cd08420">
    <property type="entry name" value="PBP2_CysL_like"/>
    <property type="match status" value="1"/>
</dbReference>
<evidence type="ECO:0000256" key="2">
    <source>
        <dbReference type="ARBA" id="ARBA00018718"/>
    </source>
</evidence>
<dbReference type="InterPro" id="IPR036390">
    <property type="entry name" value="WH_DNA-bd_sf"/>
</dbReference>
<dbReference type="FunFam" id="1.10.10.10:FF:000001">
    <property type="entry name" value="LysR family transcriptional regulator"/>
    <property type="match status" value="1"/>
</dbReference>
<keyword evidence="5" id="KW-0804">Transcription</keyword>
<dbReference type="InterPro" id="IPR000847">
    <property type="entry name" value="LysR_HTH_N"/>
</dbReference>
<evidence type="ECO:0000259" key="6">
    <source>
        <dbReference type="PROSITE" id="PS50931"/>
    </source>
</evidence>
<comment type="caution">
    <text evidence="7">The sequence shown here is derived from an EMBL/GenBank/DDBJ whole genome shotgun (WGS) entry which is preliminary data.</text>
</comment>
<dbReference type="GO" id="GO:0003700">
    <property type="term" value="F:DNA-binding transcription factor activity"/>
    <property type="evidence" value="ECO:0007669"/>
    <property type="project" value="InterPro"/>
</dbReference>
<reference evidence="7 8" key="1">
    <citation type="submission" date="2012-12" db="EMBL/GenBank/DDBJ databases">
        <title>The Genome Sequence of Bacillus cereus VD133.</title>
        <authorList>
            <consortium name="The Broad Institute Genome Sequencing Platform"/>
            <consortium name="The Broad Institute Genome Sequencing Center for Infectious Disease"/>
            <person name="Feldgarden M."/>
            <person name="Van der Auwera G.A."/>
            <person name="Mahillon J."/>
            <person name="Duprez V."/>
            <person name="Timmery S."/>
            <person name="Mattelet C."/>
            <person name="Dierick K."/>
            <person name="Sun M."/>
            <person name="Yu Z."/>
            <person name="Zhu L."/>
            <person name="Hu X."/>
            <person name="Shank E.B."/>
            <person name="Swiecicka I."/>
            <person name="Hansen B.M."/>
            <person name="Andrup L."/>
            <person name="Walker B."/>
            <person name="Young S.K."/>
            <person name="Zeng Q."/>
            <person name="Gargeya S."/>
            <person name="Fitzgerald M."/>
            <person name="Haas B."/>
            <person name="Abouelleil A."/>
            <person name="Alvarado L."/>
            <person name="Arachchi H.M."/>
            <person name="Berlin A.M."/>
            <person name="Chapman S.B."/>
            <person name="Dewar J."/>
            <person name="Goldberg J."/>
            <person name="Griggs A."/>
            <person name="Gujja S."/>
            <person name="Hansen M."/>
            <person name="Howarth C."/>
            <person name="Imamovic A."/>
            <person name="Larimer J."/>
            <person name="McCowan C."/>
            <person name="Murphy C."/>
            <person name="Neiman D."/>
            <person name="Pearson M."/>
            <person name="Priest M."/>
            <person name="Roberts A."/>
            <person name="Saif S."/>
            <person name="Shea T."/>
            <person name="Sisk P."/>
            <person name="Sykes S."/>
            <person name="Wortman J."/>
            <person name="Nusbaum C."/>
            <person name="Birren B."/>
        </authorList>
    </citation>
    <scope>NUCLEOTIDE SEQUENCE [LARGE SCALE GENOMIC DNA]</scope>
    <source>
        <strain evidence="7 8">VD133</strain>
    </source>
</reference>
<dbReference type="PANTHER" id="PTHR30126">
    <property type="entry name" value="HTH-TYPE TRANSCRIPTIONAL REGULATOR"/>
    <property type="match status" value="1"/>
</dbReference>
<proteinExistence type="inferred from homology"/>
<dbReference type="PANTHER" id="PTHR30126:SF39">
    <property type="entry name" value="HTH-TYPE TRANSCRIPTIONAL REGULATOR CYSL"/>
    <property type="match status" value="1"/>
</dbReference>
<evidence type="ECO:0000256" key="3">
    <source>
        <dbReference type="ARBA" id="ARBA00023015"/>
    </source>
</evidence>
<accession>A0A9W5PL84</accession>